<organism>
    <name type="scientific">Branchiostoma floridae</name>
    <name type="common">Florida lancelet</name>
    <name type="synonym">Amphioxus</name>
    <dbReference type="NCBI Taxonomy" id="7739"/>
    <lineage>
        <taxon>Eukaryota</taxon>
        <taxon>Metazoa</taxon>
        <taxon>Chordata</taxon>
        <taxon>Cephalochordata</taxon>
        <taxon>Leptocardii</taxon>
        <taxon>Amphioxiformes</taxon>
        <taxon>Branchiostomatidae</taxon>
        <taxon>Branchiostoma</taxon>
    </lineage>
</organism>
<protein>
    <submittedName>
        <fullName evidence="5">Uncharacterized protein</fullName>
    </submittedName>
</protein>
<dbReference type="Gene3D" id="1.10.533.10">
    <property type="entry name" value="Death Domain, Fas"/>
    <property type="match status" value="1"/>
</dbReference>
<dbReference type="Pfam" id="PF13676">
    <property type="entry name" value="TIR_2"/>
    <property type="match status" value="1"/>
</dbReference>
<evidence type="ECO:0000313" key="5">
    <source>
        <dbReference type="EMBL" id="EEN54570.1"/>
    </source>
</evidence>
<dbReference type="InterPro" id="IPR000157">
    <property type="entry name" value="TIR_dom"/>
</dbReference>
<keyword evidence="1" id="KW-0175">Coiled coil</keyword>
<evidence type="ECO:0000259" key="4">
    <source>
        <dbReference type="PROSITE" id="PS50209"/>
    </source>
</evidence>
<dbReference type="PROSITE" id="PS50209">
    <property type="entry name" value="CARD"/>
    <property type="match status" value="1"/>
</dbReference>
<dbReference type="SUPFAM" id="SSF47986">
    <property type="entry name" value="DEATH domain"/>
    <property type="match status" value="1"/>
</dbReference>
<dbReference type="GO" id="GO:0042981">
    <property type="term" value="P:regulation of apoptotic process"/>
    <property type="evidence" value="ECO:0007669"/>
    <property type="project" value="InterPro"/>
</dbReference>
<proteinExistence type="predicted"/>
<sequence>MCNISPSAPVKGSSRSLSNIEGVHQLCAVVSSCDVRCVTCQNRLQNRRLAVSIVEHRYHYTAVSNMATPSWEQQFTCKWFNPGRLDMSGFPKDMPTCLKFYLTSLRSEEWTKALEMIQVGEGHCFADETGIVFPAGYESPSEEEEQRPLYGDEETGIVFPVDCESYSSSSSEEEEQSKGPLHEDEVAIFAGCFSEDRVKKSVFLSIVQKCLEERRKQCQCDALDGEEQFRNYIQRGTKPTSAADLHVPSQESTVQNEKSEGIQRTISLDNLTALLETPKQSNISLLLNSLDLATNITDEDLGFTDWATDPNTKQLALEMKKMALELTGLEAKHEIARRQVELKEEMVKSLQSKVTRLTQEKAHKVLSEEGKSVMGVSSTSEFTVPITTNSVEAIEDLIGNNYTLLRKRLQVEKLIPHFIERGLLDFEDKQVVMSKTTTPGKAEALLDLLADNGTCTPENFLEILNNGDHRHVAVQLKRITTRNENAGTQVFICHAGPDKARFVRPLVQKLQERGRLPMVEIFFEEISLSPGVDIAAEIKATLLSSSVKLVVFVISHHVLNDRYWPKLEFELTLRKNKKIFSIWLDQNDDDFTAFGNRLRKYSPTLKETVGP</sequence>
<dbReference type="InParanoid" id="C3YZ62"/>
<feature type="compositionally biased region" description="Polar residues" evidence="2">
    <location>
        <begin position="249"/>
        <end position="261"/>
    </location>
</feature>
<evidence type="ECO:0000256" key="1">
    <source>
        <dbReference type="SAM" id="Coils"/>
    </source>
</evidence>
<dbReference type="InterPro" id="IPR001315">
    <property type="entry name" value="CARD"/>
</dbReference>
<name>C3YZ62_BRAFL</name>
<accession>C3YZ62</accession>
<feature type="coiled-coil region" evidence="1">
    <location>
        <begin position="319"/>
        <end position="360"/>
    </location>
</feature>
<dbReference type="PROSITE" id="PS50104">
    <property type="entry name" value="TIR"/>
    <property type="match status" value="1"/>
</dbReference>
<dbReference type="CDD" id="cd01671">
    <property type="entry name" value="CARD"/>
    <property type="match status" value="1"/>
</dbReference>
<dbReference type="AlphaFoldDB" id="C3YZ62"/>
<dbReference type="InterPro" id="IPR011029">
    <property type="entry name" value="DEATH-like_dom_sf"/>
</dbReference>
<dbReference type="InterPro" id="IPR035897">
    <property type="entry name" value="Toll_tir_struct_dom_sf"/>
</dbReference>
<feature type="domain" description="TIR" evidence="3">
    <location>
        <begin position="486"/>
        <end position="611"/>
    </location>
</feature>
<dbReference type="EMBL" id="GG666565">
    <property type="protein sequence ID" value="EEN54570.1"/>
    <property type="molecule type" value="Genomic_DNA"/>
</dbReference>
<dbReference type="GO" id="GO:0007165">
    <property type="term" value="P:signal transduction"/>
    <property type="evidence" value="ECO:0007669"/>
    <property type="project" value="InterPro"/>
</dbReference>
<dbReference type="Gene3D" id="3.40.50.10140">
    <property type="entry name" value="Toll/interleukin-1 receptor homology (TIR) domain"/>
    <property type="match status" value="1"/>
</dbReference>
<feature type="domain" description="CARD" evidence="4">
    <location>
        <begin position="390"/>
        <end position="479"/>
    </location>
</feature>
<dbReference type="Pfam" id="PF00619">
    <property type="entry name" value="CARD"/>
    <property type="match status" value="1"/>
</dbReference>
<gene>
    <name evidence="5" type="ORF">BRAFLDRAFT_66949</name>
</gene>
<evidence type="ECO:0000259" key="3">
    <source>
        <dbReference type="PROSITE" id="PS50104"/>
    </source>
</evidence>
<reference evidence="5" key="1">
    <citation type="journal article" date="2008" name="Nature">
        <title>The amphioxus genome and the evolution of the chordate karyotype.</title>
        <authorList>
            <consortium name="US DOE Joint Genome Institute (JGI-PGF)"/>
            <person name="Putnam N.H."/>
            <person name="Butts T."/>
            <person name="Ferrier D.E.K."/>
            <person name="Furlong R.F."/>
            <person name="Hellsten U."/>
            <person name="Kawashima T."/>
            <person name="Robinson-Rechavi M."/>
            <person name="Shoguchi E."/>
            <person name="Terry A."/>
            <person name="Yu J.-K."/>
            <person name="Benito-Gutierrez E.L."/>
            <person name="Dubchak I."/>
            <person name="Garcia-Fernandez J."/>
            <person name="Gibson-Brown J.J."/>
            <person name="Grigoriev I.V."/>
            <person name="Horton A.C."/>
            <person name="de Jong P.J."/>
            <person name="Jurka J."/>
            <person name="Kapitonov V.V."/>
            <person name="Kohara Y."/>
            <person name="Kuroki Y."/>
            <person name="Lindquist E."/>
            <person name="Lucas S."/>
            <person name="Osoegawa K."/>
            <person name="Pennacchio L.A."/>
            <person name="Salamov A.A."/>
            <person name="Satou Y."/>
            <person name="Sauka-Spengler T."/>
            <person name="Schmutz J."/>
            <person name="Shin-I T."/>
            <person name="Toyoda A."/>
            <person name="Bronner-Fraser M."/>
            <person name="Fujiyama A."/>
            <person name="Holland L.Z."/>
            <person name="Holland P.W.H."/>
            <person name="Satoh N."/>
            <person name="Rokhsar D.S."/>
        </authorList>
    </citation>
    <scope>NUCLEOTIDE SEQUENCE [LARGE SCALE GENOMIC DNA]</scope>
    <source>
        <strain evidence="5">S238N-H82</strain>
        <tissue evidence="5">Testes</tissue>
    </source>
</reference>
<evidence type="ECO:0000256" key="2">
    <source>
        <dbReference type="SAM" id="MobiDB-lite"/>
    </source>
</evidence>
<feature type="region of interest" description="Disordered" evidence="2">
    <location>
        <begin position="237"/>
        <end position="261"/>
    </location>
</feature>
<dbReference type="SUPFAM" id="SSF52200">
    <property type="entry name" value="Toll/Interleukin receptor TIR domain"/>
    <property type="match status" value="1"/>
</dbReference>